<evidence type="ECO:0000313" key="5">
    <source>
        <dbReference type="Proteomes" id="UP000254848"/>
    </source>
</evidence>
<proteinExistence type="inferred from homology"/>
<comment type="caution">
    <text evidence="4">The sequence shown here is derived from an EMBL/GenBank/DDBJ whole genome shotgun (WGS) entry which is preliminary data.</text>
</comment>
<evidence type="ECO:0000313" key="4">
    <source>
        <dbReference type="EMBL" id="RDK92193.1"/>
    </source>
</evidence>
<evidence type="ECO:0000256" key="1">
    <source>
        <dbReference type="ARBA" id="ARBA00022487"/>
    </source>
</evidence>
<dbReference type="EC" id="3.1.1.1" evidence="3"/>
<protein>
    <recommendedName>
        <fullName evidence="3">Esterase FrsA</fullName>
        <ecNumber evidence="3">3.1.1.1</ecNumber>
    </recommendedName>
</protein>
<keyword evidence="1 3" id="KW-0719">Serine esterase</keyword>
<dbReference type="PANTHER" id="PTHR22946">
    <property type="entry name" value="DIENELACTONE HYDROLASE DOMAIN-CONTAINING PROTEIN-RELATED"/>
    <property type="match status" value="1"/>
</dbReference>
<dbReference type="GO" id="GO:0106435">
    <property type="term" value="F:carboxylesterase activity"/>
    <property type="evidence" value="ECO:0007669"/>
    <property type="project" value="UniProtKB-EC"/>
</dbReference>
<evidence type="ECO:0000256" key="2">
    <source>
        <dbReference type="ARBA" id="ARBA00022801"/>
    </source>
</evidence>
<name>A0A370QTD6_9GAMM</name>
<dbReference type="SUPFAM" id="SSF53474">
    <property type="entry name" value="alpha/beta-Hydrolases"/>
    <property type="match status" value="1"/>
</dbReference>
<accession>A0A370QTD6</accession>
<dbReference type="Pfam" id="PF06500">
    <property type="entry name" value="FrsA-like"/>
    <property type="match status" value="1"/>
</dbReference>
<dbReference type="InterPro" id="IPR029058">
    <property type="entry name" value="AB_hydrolase_fold"/>
</dbReference>
<dbReference type="RefSeq" id="WP_115458511.1">
    <property type="nucleotide sequence ID" value="NZ_QRAP01000004.1"/>
</dbReference>
<dbReference type="InterPro" id="IPR043423">
    <property type="entry name" value="FrsA"/>
</dbReference>
<reference evidence="4 5" key="1">
    <citation type="submission" date="2018-07" db="EMBL/GenBank/DDBJ databases">
        <title>Genomic Encyclopedia of Type Strains, Phase IV (KMG-IV): sequencing the most valuable type-strain genomes for metagenomic binning, comparative biology and taxonomic classification.</title>
        <authorList>
            <person name="Goeker M."/>
        </authorList>
    </citation>
    <scope>NUCLEOTIDE SEQUENCE [LARGE SCALE GENOMIC DNA]</scope>
    <source>
        <strain evidence="4 5">DSM 103736</strain>
    </source>
</reference>
<comment type="function">
    <text evidence="3">Catalyzes the hydrolysis of esters.</text>
</comment>
<comment type="catalytic activity">
    <reaction evidence="3">
        <text>a carboxylic ester + H2O = an alcohol + a carboxylate + H(+)</text>
        <dbReference type="Rhea" id="RHEA:21164"/>
        <dbReference type="ChEBI" id="CHEBI:15377"/>
        <dbReference type="ChEBI" id="CHEBI:15378"/>
        <dbReference type="ChEBI" id="CHEBI:29067"/>
        <dbReference type="ChEBI" id="CHEBI:30879"/>
        <dbReference type="ChEBI" id="CHEBI:33308"/>
        <dbReference type="EC" id="3.1.1.1"/>
    </reaction>
</comment>
<sequence length="416" mass="46305">MSQANLSETLFKPSVKDRETSTLVNLSGHTEPLHVADSALEGVKQANWYRTINVLMWTWRGIDPIEIEHVLSRIAASDARRSDDRLLDTVIGYRSGNWAYEWSHQAMEWQRKAGTEADAQRAGEHWLKAATLYSIAGYPHLKGDDLAEQAGALSNRAYEEAAKRLSYELKELSFPVEGGRSITGFLHMPSAEGGPFPTVIICNSLDMLQSDNHRLFRDYLAPRGIAMLTVDMPSVGFSSAFKLTQDSSRLHQAVLNALPDVPWIDHTQVSAFGLRFGANVAMRLAYLESRRLRSVACLGPIVHSLLCDQRCQDSVPGMYIDVLASRMGMDSATATALRTELNCYSLKTQGLLGRRCATPVLAGFWKKDPFSPEDEAKRIVSSSADGKLLAIPSTPVYESFDRALHQICDWIQNKMR</sequence>
<dbReference type="AlphaFoldDB" id="A0A370QTD6"/>
<dbReference type="EMBL" id="QRAP01000004">
    <property type="protein sequence ID" value="RDK92193.1"/>
    <property type="molecule type" value="Genomic_DNA"/>
</dbReference>
<dbReference type="Proteomes" id="UP000254848">
    <property type="component" value="Unassembled WGS sequence"/>
</dbReference>
<organism evidence="4 5">
    <name type="scientific">Enterobacillus tribolii</name>
    <dbReference type="NCBI Taxonomy" id="1487935"/>
    <lineage>
        <taxon>Bacteria</taxon>
        <taxon>Pseudomonadati</taxon>
        <taxon>Pseudomonadota</taxon>
        <taxon>Gammaproteobacteria</taxon>
        <taxon>Enterobacterales</taxon>
        <taxon>Hafniaceae</taxon>
        <taxon>Enterobacillus</taxon>
    </lineage>
</organism>
<keyword evidence="5" id="KW-1185">Reference proteome</keyword>
<dbReference type="OrthoDB" id="5590073at2"/>
<evidence type="ECO:0000256" key="3">
    <source>
        <dbReference type="HAMAP-Rule" id="MF_01063"/>
    </source>
</evidence>
<dbReference type="HAMAP" id="MF_01063">
    <property type="entry name" value="FrsA"/>
    <property type="match status" value="1"/>
</dbReference>
<dbReference type="Gene3D" id="3.40.50.1820">
    <property type="entry name" value="alpha/beta hydrolase"/>
    <property type="match status" value="1"/>
</dbReference>
<dbReference type="InterPro" id="IPR010520">
    <property type="entry name" value="FrsA-like"/>
</dbReference>
<dbReference type="NCBIfam" id="NF003460">
    <property type="entry name" value="PRK05077.1"/>
    <property type="match status" value="1"/>
</dbReference>
<dbReference type="PANTHER" id="PTHR22946:SF4">
    <property type="entry name" value="ESTERASE FRSA"/>
    <property type="match status" value="1"/>
</dbReference>
<keyword evidence="2 3" id="KW-0378">Hydrolase</keyword>
<comment type="similarity">
    <text evidence="3">Belongs to the FrsA family.</text>
</comment>
<dbReference type="InterPro" id="IPR050261">
    <property type="entry name" value="FrsA_esterase"/>
</dbReference>
<gene>
    <name evidence="3" type="primary">frsA</name>
    <name evidence="4" type="ORF">C8D90_104354</name>
</gene>